<dbReference type="InterPro" id="IPR022385">
    <property type="entry name" value="Rhs_assc_core"/>
</dbReference>
<name>A0A1B8QMS6_MORNO</name>
<feature type="domain" description="Teneurin-like YD-shell" evidence="2">
    <location>
        <begin position="13"/>
        <end position="104"/>
    </location>
</feature>
<accession>A0A1B8QMS6</accession>
<evidence type="ECO:0000259" key="2">
    <source>
        <dbReference type="Pfam" id="PF25023"/>
    </source>
</evidence>
<dbReference type="PANTHER" id="PTHR32305:SF15">
    <property type="entry name" value="PROTEIN RHSA-RELATED"/>
    <property type="match status" value="1"/>
</dbReference>
<dbReference type="InterPro" id="IPR050708">
    <property type="entry name" value="T6SS_VgrG/RHS"/>
</dbReference>
<evidence type="ECO:0000313" key="4">
    <source>
        <dbReference type="EMBL" id="QPT45496.1"/>
    </source>
</evidence>
<evidence type="ECO:0000313" key="5">
    <source>
        <dbReference type="Proteomes" id="UP000092575"/>
    </source>
</evidence>
<evidence type="ECO:0000313" key="3">
    <source>
        <dbReference type="EMBL" id="OBX85164.1"/>
    </source>
</evidence>
<keyword evidence="6" id="KW-1185">Reference proteome</keyword>
<sequence>MNNKITPVAFLDYGYDDKNNLKTTQVYSIHTDHLGTPKQITNQNQETVWSIEMDTFGETKSIDSKDDFTFNLRFAGQYFDQESGYHYNYHRYYDPKVGRYLTSDPIGLVGGLNTYTYVNGKPWGAVDIYGLYTIQDAREQLLKAGVKYDSYRRTLGFPTPNVYPDYSDRLLFQKWYEMEKADLAKPNNWTTNLPRCPRKIKTGNGVKNGSQWLSVKSANTEHKPGVWEMRSVTVGESSNQCVYDENGNIMLEIPAAGTADRYACPHLGKCWDHTWHDLEPWLKAKSLDSQCGVDKYKKMYYEVRPILANTGSVGGSW</sequence>
<reference evidence="4 6" key="2">
    <citation type="submission" date="2020-12" db="EMBL/GenBank/DDBJ databases">
        <title>FDA dAtabase for Regulatory Grade micrObial Sequences (FDA-ARGOS): Supporting development and validation of Infectious Disease Dx tests.</title>
        <authorList>
            <person name="Sproer C."/>
            <person name="Gronow S."/>
            <person name="Severitt S."/>
            <person name="Schroder I."/>
            <person name="Tallon L."/>
            <person name="Sadzewicz L."/>
            <person name="Zhao X."/>
            <person name="Boylan J."/>
            <person name="Ott S."/>
            <person name="Bowen H."/>
            <person name="Vavikolanu K."/>
            <person name="Mehta A."/>
            <person name="Aluvathingal J."/>
            <person name="Nadendla S."/>
            <person name="Lowell S."/>
            <person name="Myers T."/>
            <person name="Yan Y."/>
            <person name="Sichtig H."/>
        </authorList>
    </citation>
    <scope>NUCLEOTIDE SEQUENCE [LARGE SCALE GENOMIC DNA]</scope>
    <source>
        <strain evidence="4 6">FDAARGOS_869</strain>
    </source>
</reference>
<reference evidence="3 5" key="1">
    <citation type="submission" date="2016-05" db="EMBL/GenBank/DDBJ databases">
        <title>Draft genome sequence of Moraxella nonliquefaciens CCUG 348T.</title>
        <authorList>
            <person name="Salva-Serra F."/>
            <person name="Engstrom-Jakobsson H."/>
            <person name="Thorell K."/>
            <person name="Gonzales-Siles L."/>
            <person name="Karlsson R."/>
            <person name="Boulund F."/>
            <person name="Engstrand L."/>
            <person name="Kristiansson E."/>
            <person name="Moore E."/>
        </authorList>
    </citation>
    <scope>NUCLEOTIDE SEQUENCE [LARGE SCALE GENOMIC DNA]</scope>
    <source>
        <strain evidence="3 5">CCUG 348</strain>
    </source>
</reference>
<gene>
    <name evidence="3" type="ORF">A7456_10405</name>
    <name evidence="4" type="ORF">I6G26_05840</name>
</gene>
<evidence type="ECO:0000256" key="1">
    <source>
        <dbReference type="ARBA" id="ARBA00022737"/>
    </source>
</evidence>
<keyword evidence="1" id="KW-0677">Repeat</keyword>
<dbReference type="Proteomes" id="UP000594834">
    <property type="component" value="Chromosome"/>
</dbReference>
<dbReference type="Pfam" id="PF25023">
    <property type="entry name" value="TEN_YD-shell"/>
    <property type="match status" value="1"/>
</dbReference>
<dbReference type="Gene3D" id="2.180.10.10">
    <property type="entry name" value="RHS repeat-associated core"/>
    <property type="match status" value="1"/>
</dbReference>
<dbReference type="PANTHER" id="PTHR32305">
    <property type="match status" value="1"/>
</dbReference>
<dbReference type="NCBIfam" id="TIGR03696">
    <property type="entry name" value="Rhs_assc_core"/>
    <property type="match status" value="1"/>
</dbReference>
<dbReference type="RefSeq" id="WP_067007874.1">
    <property type="nucleotide sequence ID" value="NZ_CP065728.1"/>
</dbReference>
<dbReference type="STRING" id="478.A7456_10405"/>
<dbReference type="InterPro" id="IPR056823">
    <property type="entry name" value="TEN-like_YD-shell"/>
</dbReference>
<dbReference type="Proteomes" id="UP000092575">
    <property type="component" value="Unassembled WGS sequence"/>
</dbReference>
<dbReference type="EMBL" id="LXTW01000010">
    <property type="protein sequence ID" value="OBX85164.1"/>
    <property type="molecule type" value="Genomic_DNA"/>
</dbReference>
<proteinExistence type="predicted"/>
<dbReference type="PRINTS" id="PR00394">
    <property type="entry name" value="RHSPROTEIN"/>
</dbReference>
<dbReference type="AlphaFoldDB" id="A0A1B8QMS6"/>
<evidence type="ECO:0000313" key="6">
    <source>
        <dbReference type="Proteomes" id="UP000594834"/>
    </source>
</evidence>
<protein>
    <submittedName>
        <fullName evidence="4">RHS domain-containing protein</fullName>
    </submittedName>
</protein>
<organism evidence="3 5">
    <name type="scientific">Moraxella nonliquefaciens</name>
    <dbReference type="NCBI Taxonomy" id="478"/>
    <lineage>
        <taxon>Bacteria</taxon>
        <taxon>Pseudomonadati</taxon>
        <taxon>Pseudomonadota</taxon>
        <taxon>Gammaproteobacteria</taxon>
        <taxon>Moraxellales</taxon>
        <taxon>Moraxellaceae</taxon>
        <taxon>Moraxella</taxon>
    </lineage>
</organism>
<dbReference type="EMBL" id="CP065728">
    <property type="protein sequence ID" value="QPT45496.1"/>
    <property type="molecule type" value="Genomic_DNA"/>
</dbReference>